<evidence type="ECO:0000313" key="1">
    <source>
        <dbReference type="EMBL" id="GAA2475284.1"/>
    </source>
</evidence>
<gene>
    <name evidence="1" type="ORF">GCM10010393_01460</name>
</gene>
<proteinExistence type="predicted"/>
<dbReference type="Proteomes" id="UP001499942">
    <property type="component" value="Unassembled WGS sequence"/>
</dbReference>
<name>A0ABP5Y8R8_9ACTN</name>
<sequence>MFIALEYPPNRGETGALPGPDGLACTLIQSLGVMIAGVRTDEVAQVRPPLIDTPRVASG</sequence>
<dbReference type="EMBL" id="BAAASR010000001">
    <property type="protein sequence ID" value="GAA2475284.1"/>
    <property type="molecule type" value="Genomic_DNA"/>
</dbReference>
<keyword evidence="2" id="KW-1185">Reference proteome</keyword>
<comment type="caution">
    <text evidence="1">The sequence shown here is derived from an EMBL/GenBank/DDBJ whole genome shotgun (WGS) entry which is preliminary data.</text>
</comment>
<evidence type="ECO:0000313" key="2">
    <source>
        <dbReference type="Proteomes" id="UP001499942"/>
    </source>
</evidence>
<accession>A0ABP5Y8R8</accession>
<organism evidence="1 2">
    <name type="scientific">Streptomyces gobitricini</name>
    <dbReference type="NCBI Taxonomy" id="68211"/>
    <lineage>
        <taxon>Bacteria</taxon>
        <taxon>Bacillati</taxon>
        <taxon>Actinomycetota</taxon>
        <taxon>Actinomycetes</taxon>
        <taxon>Kitasatosporales</taxon>
        <taxon>Streptomycetaceae</taxon>
        <taxon>Streptomyces</taxon>
    </lineage>
</organism>
<reference evidence="2" key="1">
    <citation type="journal article" date="2019" name="Int. J. Syst. Evol. Microbiol.">
        <title>The Global Catalogue of Microorganisms (GCM) 10K type strain sequencing project: providing services to taxonomists for standard genome sequencing and annotation.</title>
        <authorList>
            <consortium name="The Broad Institute Genomics Platform"/>
            <consortium name="The Broad Institute Genome Sequencing Center for Infectious Disease"/>
            <person name="Wu L."/>
            <person name="Ma J."/>
        </authorList>
    </citation>
    <scope>NUCLEOTIDE SEQUENCE [LARGE SCALE GENOMIC DNA]</scope>
    <source>
        <strain evidence="2">JCM 5062</strain>
    </source>
</reference>
<protein>
    <submittedName>
        <fullName evidence="1">Uncharacterized protein</fullName>
    </submittedName>
</protein>